<evidence type="ECO:0000256" key="1">
    <source>
        <dbReference type="SAM" id="MobiDB-lite"/>
    </source>
</evidence>
<evidence type="ECO:0000313" key="2">
    <source>
        <dbReference type="EMBL" id="NJP88750.1"/>
    </source>
</evidence>
<feature type="compositionally biased region" description="Basic and acidic residues" evidence="1">
    <location>
        <begin position="15"/>
        <end position="24"/>
    </location>
</feature>
<accession>A0ABX1ASZ4</accession>
<reference evidence="2 3" key="1">
    <citation type="submission" date="2020-03" db="EMBL/GenBank/DDBJ databases">
        <title>WGS of actinomycetes isolated from Thailand.</title>
        <authorList>
            <person name="Thawai C."/>
        </authorList>
    </citation>
    <scope>NUCLEOTIDE SEQUENCE [LARGE SCALE GENOMIC DNA]</scope>
    <source>
        <strain evidence="2 3">FMUSA5-5</strain>
    </source>
</reference>
<organism evidence="2 3">
    <name type="scientific">Nonomuraea composti</name>
    <dbReference type="NCBI Taxonomy" id="2720023"/>
    <lineage>
        <taxon>Bacteria</taxon>
        <taxon>Bacillati</taxon>
        <taxon>Actinomycetota</taxon>
        <taxon>Actinomycetes</taxon>
        <taxon>Streptosporangiales</taxon>
        <taxon>Streptosporangiaceae</taxon>
        <taxon>Nonomuraea</taxon>
    </lineage>
</organism>
<keyword evidence="3" id="KW-1185">Reference proteome</keyword>
<gene>
    <name evidence="2" type="ORF">HCN51_04650</name>
</gene>
<comment type="caution">
    <text evidence="2">The sequence shown here is derived from an EMBL/GenBank/DDBJ whole genome shotgun (WGS) entry which is preliminary data.</text>
</comment>
<dbReference type="EMBL" id="JAATEP010000002">
    <property type="protein sequence ID" value="NJP88750.1"/>
    <property type="molecule type" value="Genomic_DNA"/>
</dbReference>
<proteinExistence type="predicted"/>
<dbReference type="Proteomes" id="UP000696294">
    <property type="component" value="Unassembled WGS sequence"/>
</dbReference>
<name>A0ABX1ASZ4_9ACTN</name>
<sequence length="70" mass="7654">MSTCGHDRHVSRRRQPGDREKKSDFFATSVQAGDPLLPGAFWMCVSAAPGDVVSRVPVHYRLFLGNGLPA</sequence>
<feature type="region of interest" description="Disordered" evidence="1">
    <location>
        <begin position="1"/>
        <end position="25"/>
    </location>
</feature>
<protein>
    <submittedName>
        <fullName evidence="2">Uncharacterized protein</fullName>
    </submittedName>
</protein>
<dbReference type="RefSeq" id="WP_168007097.1">
    <property type="nucleotide sequence ID" value="NZ_JAATEP010000002.1"/>
</dbReference>
<evidence type="ECO:0000313" key="3">
    <source>
        <dbReference type="Proteomes" id="UP000696294"/>
    </source>
</evidence>